<feature type="transmembrane region" description="Helical" evidence="1">
    <location>
        <begin position="504"/>
        <end position="525"/>
    </location>
</feature>
<feature type="transmembrane region" description="Helical" evidence="1">
    <location>
        <begin position="122"/>
        <end position="152"/>
    </location>
</feature>
<keyword evidence="1" id="KW-1133">Transmembrane helix</keyword>
<comment type="caution">
    <text evidence="2">The sequence shown here is derived from an EMBL/GenBank/DDBJ whole genome shotgun (WGS) entry which is preliminary data.</text>
</comment>
<feature type="transmembrane region" description="Helical" evidence="1">
    <location>
        <begin position="239"/>
        <end position="257"/>
    </location>
</feature>
<feature type="transmembrane region" description="Helical" evidence="1">
    <location>
        <begin position="389"/>
        <end position="415"/>
    </location>
</feature>
<feature type="transmembrane region" description="Helical" evidence="1">
    <location>
        <begin position="82"/>
        <end position="102"/>
    </location>
</feature>
<dbReference type="OrthoDB" id="2014935at2"/>
<reference evidence="2 3" key="1">
    <citation type="submission" date="2019-07" db="EMBL/GenBank/DDBJ databases">
        <title>Allobacillus sp. nov. SKP isolated from shrimp paste of Euphausiacea.</title>
        <authorList>
            <person name="Kanchanasin P."/>
            <person name="Tanasupawat S."/>
            <person name="Shi W."/>
            <person name="Wu L."/>
            <person name="Ma J."/>
        </authorList>
    </citation>
    <scope>NUCLEOTIDE SEQUENCE [LARGE SCALE GENOMIC DNA]</scope>
    <source>
        <strain evidence="2 3">SKP4-8</strain>
    </source>
</reference>
<feature type="transmembrane region" description="Helical" evidence="1">
    <location>
        <begin position="196"/>
        <end position="212"/>
    </location>
</feature>
<dbReference type="Proteomes" id="UP000316425">
    <property type="component" value="Unassembled WGS sequence"/>
</dbReference>
<sequence>MNELFKRSFQLFKLMIRRDRIRASIWIFALTFFTLIIPSSFQSLYPDQQDRDAMAVTMENPAMVAMVGKGDLDNYTIGAMSAHQMVLITALFVGIMSILLFVRHTRSDEEEGRVELIRALPVGRLATIHAATMYVILVNVVLAVLLAIGFILQPIESLGIEGSLLYGATLGGAGICFVAIAALFTQLSDSSRGATGWSIGLLLFFYVLRAIGDIGNETLSLFSPLGWTMQTMIFTENHWWPIFLMLAFSFVVLLLAYRLNAKRDLEAGLFPSKPGKAHASKSLLSPFGLAFRLQRTAFISWAVGMLLLGVSYGSVLGDLDSFFQGNEMVEKILVQEEGYSIAEQFISIIMTIMAMIATIPAVISINKLNSEEKKSRLELLYAKSVSRKTMLVSYLSVAVINAIVTVVLAGTGLWAAGSTVMDDPVSFGSIVGASAAYIPAMFVMIGLSALLIGLKPNVLSLTWVYLVYSFIVVYMGNLFQLDEWFSNVTPFGHVSQLPVDDFEAIPFLVLIGLAVILVVAGLKFYSKRDIQG</sequence>
<feature type="transmembrane region" description="Helical" evidence="1">
    <location>
        <begin position="458"/>
        <end position="476"/>
    </location>
</feature>
<evidence type="ECO:0000313" key="2">
    <source>
        <dbReference type="EMBL" id="TSJ64982.1"/>
    </source>
</evidence>
<evidence type="ECO:0000256" key="1">
    <source>
        <dbReference type="SAM" id="Phobius"/>
    </source>
</evidence>
<feature type="transmembrane region" description="Helical" evidence="1">
    <location>
        <begin position="21"/>
        <end position="41"/>
    </location>
</feature>
<protein>
    <submittedName>
        <fullName evidence="2">ABC transporter permease</fullName>
    </submittedName>
</protein>
<name>A0A556PKQ7_9BACI</name>
<evidence type="ECO:0000313" key="3">
    <source>
        <dbReference type="Proteomes" id="UP000316425"/>
    </source>
</evidence>
<dbReference type="RefSeq" id="WP_144088917.1">
    <property type="nucleotide sequence ID" value="NZ_VMHE01000013.1"/>
</dbReference>
<feature type="transmembrane region" description="Helical" evidence="1">
    <location>
        <begin position="345"/>
        <end position="368"/>
    </location>
</feature>
<keyword evidence="1" id="KW-0472">Membrane</keyword>
<dbReference type="EMBL" id="VMHE01000013">
    <property type="protein sequence ID" value="TSJ64982.1"/>
    <property type="molecule type" value="Genomic_DNA"/>
</dbReference>
<feature type="transmembrane region" description="Helical" evidence="1">
    <location>
        <begin position="427"/>
        <end position="451"/>
    </location>
</feature>
<gene>
    <name evidence="2" type="ORF">FPQ13_08515</name>
</gene>
<proteinExistence type="predicted"/>
<accession>A0A556PKQ7</accession>
<organism evidence="2 3">
    <name type="scientific">Allobacillus salarius</name>
    <dbReference type="NCBI Taxonomy" id="1955272"/>
    <lineage>
        <taxon>Bacteria</taxon>
        <taxon>Bacillati</taxon>
        <taxon>Bacillota</taxon>
        <taxon>Bacilli</taxon>
        <taxon>Bacillales</taxon>
        <taxon>Bacillaceae</taxon>
        <taxon>Allobacillus</taxon>
    </lineage>
</organism>
<feature type="transmembrane region" description="Helical" evidence="1">
    <location>
        <begin position="297"/>
        <end position="315"/>
    </location>
</feature>
<keyword evidence="3" id="KW-1185">Reference proteome</keyword>
<feature type="transmembrane region" description="Helical" evidence="1">
    <location>
        <begin position="164"/>
        <end position="184"/>
    </location>
</feature>
<dbReference type="AlphaFoldDB" id="A0A556PKQ7"/>
<keyword evidence="1" id="KW-0812">Transmembrane</keyword>